<dbReference type="InterPro" id="IPR018062">
    <property type="entry name" value="HTH_AraC-typ_CS"/>
</dbReference>
<dbReference type="PRINTS" id="PR00032">
    <property type="entry name" value="HTHARAC"/>
</dbReference>
<dbReference type="InterPro" id="IPR002491">
    <property type="entry name" value="ABC_transptr_periplasmic_BD"/>
</dbReference>
<evidence type="ECO:0000256" key="2">
    <source>
        <dbReference type="ARBA" id="ARBA00023125"/>
    </source>
</evidence>
<dbReference type="Gene3D" id="1.10.10.60">
    <property type="entry name" value="Homeodomain-like"/>
    <property type="match status" value="2"/>
</dbReference>
<keyword evidence="7" id="KW-1185">Reference proteome</keyword>
<dbReference type="SMART" id="SM00342">
    <property type="entry name" value="HTH_ARAC"/>
    <property type="match status" value="1"/>
</dbReference>
<dbReference type="InterPro" id="IPR018060">
    <property type="entry name" value="HTH_AraC"/>
</dbReference>
<comment type="caution">
    <text evidence="6">The sequence shown here is derived from an EMBL/GenBank/DDBJ whole genome shotgun (WGS) entry which is preliminary data.</text>
</comment>
<dbReference type="InterPro" id="IPR020449">
    <property type="entry name" value="Tscrpt_reg_AraC-type_HTH"/>
</dbReference>
<dbReference type="Proteomes" id="UP000679992">
    <property type="component" value="Unassembled WGS sequence"/>
</dbReference>
<keyword evidence="2" id="KW-0238">DNA-binding</keyword>
<reference evidence="6 7" key="1">
    <citation type="submission" date="2021-03" db="EMBL/GenBank/DDBJ databases">
        <title>Antimicrobial resistance genes in bacteria isolated from Japanese honey, and their potential for conferring macrolide and lincosamide resistance in the American foulbrood pathogen Paenibacillus larvae.</title>
        <authorList>
            <person name="Okamoto M."/>
            <person name="Kumagai M."/>
            <person name="Kanamori H."/>
            <person name="Takamatsu D."/>
        </authorList>
    </citation>
    <scope>NUCLEOTIDE SEQUENCE [LARGE SCALE GENOMIC DNA]</scope>
    <source>
        <strain evidence="6 7">J42TS3</strain>
    </source>
</reference>
<name>A0ABQ4MDM6_9BACL</name>
<dbReference type="PROSITE" id="PS01124">
    <property type="entry name" value="HTH_ARAC_FAMILY_2"/>
    <property type="match status" value="1"/>
</dbReference>
<evidence type="ECO:0000256" key="3">
    <source>
        <dbReference type="ARBA" id="ARBA00023163"/>
    </source>
</evidence>
<dbReference type="PANTHER" id="PTHR43280">
    <property type="entry name" value="ARAC-FAMILY TRANSCRIPTIONAL REGULATOR"/>
    <property type="match status" value="1"/>
</dbReference>
<dbReference type="Pfam" id="PF01497">
    <property type="entry name" value="Peripla_BP_2"/>
    <property type="match status" value="1"/>
</dbReference>
<accession>A0ABQ4MDM6</accession>
<gene>
    <name evidence="6" type="primary">btr</name>
    <name evidence="6" type="ORF">J42TS3_31400</name>
</gene>
<proteinExistence type="predicted"/>
<dbReference type="SUPFAM" id="SSF53807">
    <property type="entry name" value="Helical backbone' metal receptor"/>
    <property type="match status" value="1"/>
</dbReference>
<dbReference type="InterPro" id="IPR009057">
    <property type="entry name" value="Homeodomain-like_sf"/>
</dbReference>
<dbReference type="PANTHER" id="PTHR43280:SF28">
    <property type="entry name" value="HTH-TYPE TRANSCRIPTIONAL ACTIVATOR RHAS"/>
    <property type="match status" value="1"/>
</dbReference>
<organism evidence="6 7">
    <name type="scientific">Paenibacillus vini</name>
    <dbReference type="NCBI Taxonomy" id="1476024"/>
    <lineage>
        <taxon>Bacteria</taxon>
        <taxon>Bacillati</taxon>
        <taxon>Bacillota</taxon>
        <taxon>Bacilli</taxon>
        <taxon>Bacillales</taxon>
        <taxon>Paenibacillaceae</taxon>
        <taxon>Paenibacillus</taxon>
    </lineage>
</organism>
<protein>
    <submittedName>
        <fullName evidence="6">HTH-type transcriptional activator Btr</fullName>
    </submittedName>
</protein>
<dbReference type="PROSITE" id="PS00041">
    <property type="entry name" value="HTH_ARAC_FAMILY_1"/>
    <property type="match status" value="1"/>
</dbReference>
<dbReference type="Pfam" id="PF12833">
    <property type="entry name" value="HTH_18"/>
    <property type="match status" value="1"/>
</dbReference>
<feature type="domain" description="Fe/B12 periplasmic-binding" evidence="5">
    <location>
        <begin position="231"/>
        <end position="497"/>
    </location>
</feature>
<evidence type="ECO:0000313" key="7">
    <source>
        <dbReference type="Proteomes" id="UP000679992"/>
    </source>
</evidence>
<feature type="domain" description="HTH araC/xylS-type" evidence="4">
    <location>
        <begin position="128"/>
        <end position="226"/>
    </location>
</feature>
<keyword evidence="1" id="KW-0805">Transcription regulation</keyword>
<sequence length="498" mass="57318">MERNEQVTRMAKGTACFCPPNSTFGIRAVSGANVSIAVFQFSVFQTGDSSDHALCEGVPAGIFPEGMIGLASAEDRVHHWAFSIYQNSRHQKLLKQWRAQVDFQEMLYEILETSGQSFNNQDKTRILEKIRIYMEEHYGEDLTTEQLAGIAELSPKYFAEVFKKTYGSGVMEFLTQIRMNKAKQLMLGTDRLLREVAHQVGYRDEFYFSRKFKKEFGLSPSAYMKTHKNKLAVYGSSSILGYLIPLEVTPYAAPLHPKWSRYYHQSLAPIVPVHLSAYRQNHNKEENLQKLVASQPDLILCATGVEPREKERLKEIAPIYEMKEDVIGWEAQLRELAELLGRMEEADRWLEGYNRKRADVCRKLRNEQDMSLNSRMLPLRFHRNELCLNQGPGINEVLFGILGFMPSSLMDNNAHTNPFTISHLVDYDADHLWLLIRQDTETLEYWKTLQSSPEWIGLPAVRAGRVHVLSSYPWREYSPVAILQMLEEIEDIISVNNP</sequence>
<evidence type="ECO:0000259" key="4">
    <source>
        <dbReference type="PROSITE" id="PS01124"/>
    </source>
</evidence>
<keyword evidence="3" id="KW-0804">Transcription</keyword>
<dbReference type="SUPFAM" id="SSF46689">
    <property type="entry name" value="Homeodomain-like"/>
    <property type="match status" value="2"/>
</dbReference>
<evidence type="ECO:0000259" key="5">
    <source>
        <dbReference type="PROSITE" id="PS50983"/>
    </source>
</evidence>
<dbReference type="Gene3D" id="3.40.50.1980">
    <property type="entry name" value="Nitrogenase molybdenum iron protein domain"/>
    <property type="match status" value="2"/>
</dbReference>
<evidence type="ECO:0000313" key="6">
    <source>
        <dbReference type="EMBL" id="GIP54105.1"/>
    </source>
</evidence>
<dbReference type="PROSITE" id="PS50983">
    <property type="entry name" value="FE_B12_PBP"/>
    <property type="match status" value="1"/>
</dbReference>
<dbReference type="EMBL" id="BOSL01000009">
    <property type="protein sequence ID" value="GIP54105.1"/>
    <property type="molecule type" value="Genomic_DNA"/>
</dbReference>
<evidence type="ECO:0000256" key="1">
    <source>
        <dbReference type="ARBA" id="ARBA00023015"/>
    </source>
</evidence>